<comment type="caution">
    <text evidence="1">The sequence shown here is derived from an EMBL/GenBank/DDBJ whole genome shotgun (WGS) entry which is preliminary data.</text>
</comment>
<accession>A0ABU2AAW0</accession>
<dbReference type="RefSeq" id="WP_310330689.1">
    <property type="nucleotide sequence ID" value="NZ_JAVDXV010000007.1"/>
</dbReference>
<evidence type="ECO:0008006" key="3">
    <source>
        <dbReference type="Google" id="ProtNLM"/>
    </source>
</evidence>
<keyword evidence="2" id="KW-1185">Reference proteome</keyword>
<evidence type="ECO:0000313" key="2">
    <source>
        <dbReference type="Proteomes" id="UP001180825"/>
    </source>
</evidence>
<sequence length="398" mass="44262">MSIPTDDGLIWRSEWEGPGEGAFSIGAKAALVNSVPFNRLKNWVQDRNYSNDDLGWPVARSFLASKRFRFCYACLTTGYHAAIFQLWGLPTCPIHNKPLQDRCRHCSHPTPLFELRDRFYTKPVLSPTLSCPHCLVPFAGSEQGLDPRNWSTPLGIESLEDLLSDYSWLNSPDFMSGLENLKRWQLAEFFGEDAQDEATGKRLFSVYSYIFGQNSEPDPRSLVLGPFGDGCPSSVGAGLSVKDSPTQLEVGACEDLDRYKALVTVPSHGVPVPLSSTVPYMAHAATLWKRQYPWSPFPTSGDFLLTNDYGPYIKLLNSAGHRAHDAAWVAARRIARQWNDQLAALEAANSDSLKAASLLATTAEWTPRLGKWRKAKYSPVLVTCKDTYNGPHTFLSVP</sequence>
<protein>
    <recommendedName>
        <fullName evidence="3">TniQ protein</fullName>
    </recommendedName>
</protein>
<name>A0ABU2AAW0_9BURK</name>
<proteinExistence type="predicted"/>
<reference evidence="1 2" key="1">
    <citation type="submission" date="2023-07" db="EMBL/GenBank/DDBJ databases">
        <title>Sorghum-associated microbial communities from plants grown in Nebraska, USA.</title>
        <authorList>
            <person name="Schachtman D."/>
        </authorList>
    </citation>
    <scope>NUCLEOTIDE SEQUENCE [LARGE SCALE GENOMIC DNA]</scope>
    <source>
        <strain evidence="1 2">BE316</strain>
    </source>
</reference>
<dbReference type="Proteomes" id="UP001180825">
    <property type="component" value="Unassembled WGS sequence"/>
</dbReference>
<gene>
    <name evidence="1" type="ORF">J2X21_003493</name>
</gene>
<dbReference type="EMBL" id="JAVDXV010000007">
    <property type="protein sequence ID" value="MDR7334337.1"/>
    <property type="molecule type" value="Genomic_DNA"/>
</dbReference>
<organism evidence="1 2">
    <name type="scientific">Roseateles asaccharophilus</name>
    <dbReference type="NCBI Taxonomy" id="582607"/>
    <lineage>
        <taxon>Bacteria</taxon>
        <taxon>Pseudomonadati</taxon>
        <taxon>Pseudomonadota</taxon>
        <taxon>Betaproteobacteria</taxon>
        <taxon>Burkholderiales</taxon>
        <taxon>Sphaerotilaceae</taxon>
        <taxon>Roseateles</taxon>
    </lineage>
</organism>
<evidence type="ECO:0000313" key="1">
    <source>
        <dbReference type="EMBL" id="MDR7334337.1"/>
    </source>
</evidence>